<evidence type="ECO:0000256" key="4">
    <source>
        <dbReference type="ARBA" id="ARBA00023159"/>
    </source>
</evidence>
<dbReference type="InterPro" id="IPR036388">
    <property type="entry name" value="WH-like_DNA-bd_sf"/>
</dbReference>
<dbReference type="GO" id="GO:2000142">
    <property type="term" value="P:regulation of DNA-templated transcription initiation"/>
    <property type="evidence" value="ECO:0007669"/>
    <property type="project" value="TreeGrafter"/>
</dbReference>
<dbReference type="SUPFAM" id="SSF46785">
    <property type="entry name" value="Winged helix' DNA-binding domain"/>
    <property type="match status" value="1"/>
</dbReference>
<dbReference type="RefSeq" id="WP_348944323.1">
    <property type="nucleotide sequence ID" value="NZ_CP157355.1"/>
</dbReference>
<evidence type="ECO:0000256" key="3">
    <source>
        <dbReference type="ARBA" id="ARBA00023125"/>
    </source>
</evidence>
<feature type="domain" description="HTH lysR-type" evidence="6">
    <location>
        <begin position="4"/>
        <end position="61"/>
    </location>
</feature>
<protein>
    <submittedName>
        <fullName evidence="7">LysR family transcriptional regulator</fullName>
    </submittedName>
</protein>
<dbReference type="Gene3D" id="3.40.190.290">
    <property type="match status" value="1"/>
</dbReference>
<dbReference type="InterPro" id="IPR005119">
    <property type="entry name" value="LysR_subst-bd"/>
</dbReference>
<keyword evidence="3" id="KW-0238">DNA-binding</keyword>
<dbReference type="InterPro" id="IPR000847">
    <property type="entry name" value="LysR_HTH_N"/>
</dbReference>
<evidence type="ECO:0000256" key="1">
    <source>
        <dbReference type="ARBA" id="ARBA00009437"/>
    </source>
</evidence>
<dbReference type="PANTHER" id="PTHR30293">
    <property type="entry name" value="TRANSCRIPTIONAL REGULATORY PROTEIN NAC-RELATED"/>
    <property type="match status" value="1"/>
</dbReference>
<dbReference type="PROSITE" id="PS50931">
    <property type="entry name" value="HTH_LYSR"/>
    <property type="match status" value="1"/>
</dbReference>
<evidence type="ECO:0000259" key="6">
    <source>
        <dbReference type="PROSITE" id="PS50931"/>
    </source>
</evidence>
<dbReference type="KEGG" id="cmav:ABHF33_12860"/>
<dbReference type="GO" id="GO:0003700">
    <property type="term" value="F:DNA-binding transcription factor activity"/>
    <property type="evidence" value="ECO:0007669"/>
    <property type="project" value="InterPro"/>
</dbReference>
<keyword evidence="2" id="KW-0805">Transcription regulation</keyword>
<dbReference type="Pfam" id="PF03466">
    <property type="entry name" value="LysR_substrate"/>
    <property type="match status" value="1"/>
</dbReference>
<dbReference type="SUPFAM" id="SSF53850">
    <property type="entry name" value="Periplasmic binding protein-like II"/>
    <property type="match status" value="1"/>
</dbReference>
<name>A0AAU7F7X4_9NEIS</name>
<dbReference type="EMBL" id="CP157355">
    <property type="protein sequence ID" value="XBL99948.1"/>
    <property type="molecule type" value="Genomic_DNA"/>
</dbReference>
<gene>
    <name evidence="7" type="ORF">ABHF33_12860</name>
</gene>
<comment type="similarity">
    <text evidence="1">Belongs to the LysR transcriptional regulatory family.</text>
</comment>
<dbReference type="Gene3D" id="1.10.10.10">
    <property type="entry name" value="Winged helix-like DNA-binding domain superfamily/Winged helix DNA-binding domain"/>
    <property type="match status" value="1"/>
</dbReference>
<dbReference type="GO" id="GO:0003677">
    <property type="term" value="F:DNA binding"/>
    <property type="evidence" value="ECO:0007669"/>
    <property type="project" value="UniProtKB-KW"/>
</dbReference>
<evidence type="ECO:0000313" key="7">
    <source>
        <dbReference type="EMBL" id="XBL99948.1"/>
    </source>
</evidence>
<keyword evidence="5" id="KW-0804">Transcription</keyword>
<dbReference type="Pfam" id="PF00126">
    <property type="entry name" value="HTH_1"/>
    <property type="match status" value="1"/>
</dbReference>
<dbReference type="AlphaFoldDB" id="A0AAU7F7X4"/>
<reference evidence="7" key="1">
    <citation type="submission" date="2024-05" db="EMBL/GenBank/DDBJ databases">
        <authorList>
            <person name="Yang L."/>
            <person name="Pan L."/>
        </authorList>
    </citation>
    <scope>NUCLEOTIDE SEQUENCE</scope>
    <source>
        <strain evidence="7">FCG-7</strain>
    </source>
</reference>
<dbReference type="PANTHER" id="PTHR30293:SF2">
    <property type="entry name" value="TRANSCRIPTIONAL ACTIVATOR PROTEIN NHAR"/>
    <property type="match status" value="1"/>
</dbReference>
<organism evidence="7">
    <name type="scientific">Chitinibacter mangrovi</name>
    <dbReference type="NCBI Taxonomy" id="3153927"/>
    <lineage>
        <taxon>Bacteria</taxon>
        <taxon>Pseudomonadati</taxon>
        <taxon>Pseudomonadota</taxon>
        <taxon>Betaproteobacteria</taxon>
        <taxon>Neisseriales</taxon>
        <taxon>Chitinibacteraceae</taxon>
        <taxon>Chitinibacter</taxon>
    </lineage>
</organism>
<keyword evidence="4" id="KW-0010">Activator</keyword>
<proteinExistence type="inferred from homology"/>
<sequence>MQALNYKHLHYFWVVAKEGGISAAARKLGITAQTISGQVSLLEQDMGQSLFSQVGRNLQLTEAGRTMLHYADQIFLLGQELQQAMERGDSLRARLNIGIVDMIPKSNALQLLSPLLQSSHSTIKLVCQVDGDLNELLAKLTLHQFDLILADRPLLNAEALQLRSQPLTTAPIMLQGTRELLEQYQPHFPHSLSGAPLLLPTRNTALRLQLDAWFAERQIYPDIVGEFSDSELMHTFAKAGIGLQPAPIIPSRAIPVNDLHIIGELSGVDAQYHAIYSPKKILHPALEKLLNPLPETV</sequence>
<dbReference type="InterPro" id="IPR036390">
    <property type="entry name" value="WH_DNA-bd_sf"/>
</dbReference>
<evidence type="ECO:0000256" key="2">
    <source>
        <dbReference type="ARBA" id="ARBA00023015"/>
    </source>
</evidence>
<accession>A0AAU7F7X4</accession>
<evidence type="ECO:0000256" key="5">
    <source>
        <dbReference type="ARBA" id="ARBA00023163"/>
    </source>
</evidence>